<name>A0A8J9Z377_BRALA</name>
<gene>
    <name evidence="1" type="primary">Hypp7707</name>
    <name evidence="1" type="ORF">BLAG_LOCUS8397</name>
</gene>
<proteinExistence type="predicted"/>
<dbReference type="AlphaFoldDB" id="A0A8J9Z377"/>
<protein>
    <submittedName>
        <fullName evidence="1">Hypp7707 protein</fullName>
    </submittedName>
</protein>
<keyword evidence="2" id="KW-1185">Reference proteome</keyword>
<sequence>MTSTQRLSRLEQTERLFKENSLKAMRTLRPVGVAKQGKTAFASDCESEVFVRGHVSVSPTHGEMAKYNQKLRKPTSAGVLLHMYT</sequence>
<organism evidence="1 2">
    <name type="scientific">Branchiostoma lanceolatum</name>
    <name type="common">Common lancelet</name>
    <name type="synonym">Amphioxus lanceolatum</name>
    <dbReference type="NCBI Taxonomy" id="7740"/>
    <lineage>
        <taxon>Eukaryota</taxon>
        <taxon>Metazoa</taxon>
        <taxon>Chordata</taxon>
        <taxon>Cephalochordata</taxon>
        <taxon>Leptocardii</taxon>
        <taxon>Amphioxiformes</taxon>
        <taxon>Branchiostomatidae</taxon>
        <taxon>Branchiostoma</taxon>
    </lineage>
</organism>
<dbReference type="EMBL" id="OV696700">
    <property type="protein sequence ID" value="CAH1246347.1"/>
    <property type="molecule type" value="Genomic_DNA"/>
</dbReference>
<accession>A0A8J9Z377</accession>
<evidence type="ECO:0000313" key="1">
    <source>
        <dbReference type="EMBL" id="CAH1246347.1"/>
    </source>
</evidence>
<dbReference type="Proteomes" id="UP000838412">
    <property type="component" value="Chromosome 15"/>
</dbReference>
<evidence type="ECO:0000313" key="2">
    <source>
        <dbReference type="Proteomes" id="UP000838412"/>
    </source>
</evidence>
<reference evidence="1" key="1">
    <citation type="submission" date="2022-01" db="EMBL/GenBank/DDBJ databases">
        <authorList>
            <person name="Braso-Vives M."/>
        </authorList>
    </citation>
    <scope>NUCLEOTIDE SEQUENCE</scope>
</reference>